<dbReference type="FunFam" id="3.40.50.10440:FF:000003">
    <property type="entry name" value="Homodimeric dihydroxyacetone kinase"/>
    <property type="match status" value="1"/>
</dbReference>
<evidence type="ECO:0000256" key="4">
    <source>
        <dbReference type="ARBA" id="ARBA00022840"/>
    </source>
</evidence>
<dbReference type="Pfam" id="PF02734">
    <property type="entry name" value="Dak2"/>
    <property type="match status" value="1"/>
</dbReference>
<dbReference type="Proteomes" id="UP000199220">
    <property type="component" value="Unassembled WGS sequence"/>
</dbReference>
<dbReference type="PANTHER" id="PTHR28629">
    <property type="entry name" value="TRIOKINASE/FMN CYCLASE"/>
    <property type="match status" value="1"/>
</dbReference>
<dbReference type="GO" id="GO:0005524">
    <property type="term" value="F:ATP binding"/>
    <property type="evidence" value="ECO:0007669"/>
    <property type="project" value="UniProtKB-KW"/>
</dbReference>
<dbReference type="InterPro" id="IPR004006">
    <property type="entry name" value="DhaK_dom"/>
</dbReference>
<evidence type="ECO:0000313" key="8">
    <source>
        <dbReference type="Proteomes" id="UP000199220"/>
    </source>
</evidence>
<evidence type="ECO:0000259" key="6">
    <source>
        <dbReference type="PROSITE" id="PS51481"/>
    </source>
</evidence>
<evidence type="ECO:0000313" key="7">
    <source>
        <dbReference type="EMBL" id="SEE87440.1"/>
    </source>
</evidence>
<dbReference type="AlphaFoldDB" id="A0A1H5MEE0"/>
<dbReference type="PANTHER" id="PTHR28629:SF4">
    <property type="entry name" value="TRIOKINASE_FMN CYCLASE"/>
    <property type="match status" value="1"/>
</dbReference>
<reference evidence="8" key="1">
    <citation type="submission" date="2016-10" db="EMBL/GenBank/DDBJ databases">
        <authorList>
            <person name="Varghese N."/>
            <person name="Submissions S."/>
        </authorList>
    </citation>
    <scope>NUCLEOTIDE SEQUENCE [LARGE SCALE GENOMIC DNA]</scope>
    <source>
        <strain evidence="8">DSM 21368</strain>
    </source>
</reference>
<gene>
    <name evidence="7" type="ORF">SAMN04488554_3316</name>
</gene>
<dbReference type="Gene3D" id="1.25.40.340">
    <property type="match status" value="1"/>
</dbReference>
<feature type="domain" description="DhaL" evidence="5">
    <location>
        <begin position="362"/>
        <end position="561"/>
    </location>
</feature>
<dbReference type="PROSITE" id="PS51481">
    <property type="entry name" value="DHAK"/>
    <property type="match status" value="1"/>
</dbReference>
<protein>
    <submittedName>
        <fullName evidence="7">Homodimeric dihydroxyacetone kinase</fullName>
    </submittedName>
</protein>
<dbReference type="Gene3D" id="3.30.1180.20">
    <property type="entry name" value="Dihydroxyacetone kinase, domain 2"/>
    <property type="match status" value="1"/>
</dbReference>
<dbReference type="SMART" id="SM01120">
    <property type="entry name" value="Dak2"/>
    <property type="match status" value="1"/>
</dbReference>
<dbReference type="PROSITE" id="PS51480">
    <property type="entry name" value="DHAL"/>
    <property type="match status" value="1"/>
</dbReference>
<feature type="domain" description="DhaK" evidence="6">
    <location>
        <begin position="7"/>
        <end position="326"/>
    </location>
</feature>
<dbReference type="GO" id="GO:0019563">
    <property type="term" value="P:glycerol catabolic process"/>
    <property type="evidence" value="ECO:0007669"/>
    <property type="project" value="TreeGrafter"/>
</dbReference>
<dbReference type="STRING" id="648782.SAMN04488554_3316"/>
<keyword evidence="4" id="KW-0067">ATP-binding</keyword>
<dbReference type="FunFam" id="1.25.40.340:FF:000002">
    <property type="entry name" value="Dihydroxyacetone kinase, L subunit"/>
    <property type="match status" value="1"/>
</dbReference>
<dbReference type="Gene3D" id="3.40.50.10440">
    <property type="entry name" value="Dihydroxyacetone kinase, domain 1"/>
    <property type="match status" value="1"/>
</dbReference>
<dbReference type="SUPFAM" id="SSF82549">
    <property type="entry name" value="DAK1/DegV-like"/>
    <property type="match status" value="1"/>
</dbReference>
<dbReference type="Pfam" id="PF02733">
    <property type="entry name" value="Dak1"/>
    <property type="match status" value="1"/>
</dbReference>
<dbReference type="OrthoDB" id="9806345at2"/>
<keyword evidence="8" id="KW-1185">Reference proteome</keyword>
<keyword evidence="3 7" id="KW-0418">Kinase</keyword>
<dbReference type="GO" id="GO:0006796">
    <property type="term" value="P:phosphate-containing compound metabolic process"/>
    <property type="evidence" value="ECO:0007669"/>
    <property type="project" value="UniProtKB-ARBA"/>
</dbReference>
<dbReference type="InterPro" id="IPR036117">
    <property type="entry name" value="DhaL_dom_sf"/>
</dbReference>
<keyword evidence="2" id="KW-0547">Nucleotide-binding</keyword>
<evidence type="ECO:0000256" key="3">
    <source>
        <dbReference type="ARBA" id="ARBA00022777"/>
    </source>
</evidence>
<accession>A0A1H5MEE0</accession>
<keyword evidence="1" id="KW-0808">Transferase</keyword>
<dbReference type="InterPro" id="IPR050861">
    <property type="entry name" value="Dihydroxyacetone_Kinase"/>
</dbReference>
<evidence type="ECO:0000256" key="1">
    <source>
        <dbReference type="ARBA" id="ARBA00022679"/>
    </source>
</evidence>
<evidence type="ECO:0000259" key="5">
    <source>
        <dbReference type="PROSITE" id="PS51480"/>
    </source>
</evidence>
<dbReference type="InterPro" id="IPR004007">
    <property type="entry name" value="DhaL_dom"/>
</dbReference>
<dbReference type="GO" id="GO:0005829">
    <property type="term" value="C:cytosol"/>
    <property type="evidence" value="ECO:0007669"/>
    <property type="project" value="TreeGrafter"/>
</dbReference>
<dbReference type="RefSeq" id="WP_089774129.1">
    <property type="nucleotide sequence ID" value="NZ_FNTX01000002.1"/>
</dbReference>
<dbReference type="EMBL" id="FNTX01000002">
    <property type="protein sequence ID" value="SEE87440.1"/>
    <property type="molecule type" value="Genomic_DNA"/>
</dbReference>
<evidence type="ECO:0000256" key="2">
    <source>
        <dbReference type="ARBA" id="ARBA00022741"/>
    </source>
</evidence>
<dbReference type="GO" id="GO:0004371">
    <property type="term" value="F:glycerone kinase activity"/>
    <property type="evidence" value="ECO:0007669"/>
    <property type="project" value="InterPro"/>
</dbReference>
<dbReference type="SUPFAM" id="SSF101473">
    <property type="entry name" value="DhaL-like"/>
    <property type="match status" value="1"/>
</dbReference>
<name>A0A1H5MEE0_9MICO</name>
<proteinExistence type="predicted"/>
<organism evidence="7 8">
    <name type="scientific">Ruania alba</name>
    <dbReference type="NCBI Taxonomy" id="648782"/>
    <lineage>
        <taxon>Bacteria</taxon>
        <taxon>Bacillati</taxon>
        <taxon>Actinomycetota</taxon>
        <taxon>Actinomycetes</taxon>
        <taxon>Micrococcales</taxon>
        <taxon>Ruaniaceae</taxon>
        <taxon>Ruania</taxon>
    </lineage>
</organism>
<dbReference type="NCBIfam" id="NF011049">
    <property type="entry name" value="PRK14479.1"/>
    <property type="match status" value="1"/>
</dbReference>
<sequence length="561" mass="57509">MTTVFNDPTQFAQDMLAGFCRLHADTVEPVTGGAIRATETPEGKVAVVIGGGSGHYPAFVGWVGPGMADGAVVGNVFSSPSTQQVHAVATAAERGGGVFLSYGNYAGDVLNFDLAQERLITDGIPTKTVVVSDDITSASTEERHKRRGTAGDLVVFKIAGAAAEAGYDLDGVVEVAERANDATFSFAVAFAGCTLPGDSEPLFTVPAGRMGVGMGVHGEPGIGEQDVLPASELATMLVDKLLTERPEGATRAAVLVNGLGGTKYEEMFVLWNSVAPLLDEAGVEMVAPEVGELITSLDMTGVSLTLFWLDPELEELWLAPAQTPGFRRGAAVATTRRTRTATDAAADTSFPPASEASQASAQRLVEIGTRLAAVLHEHEEEFGKLDAIAGDGDHGRGMTNGADAALNALTAAVNAGAGVASALAAAGDAWGDRAGGTSGALWGAGLRAAAGALSDEEAPSGAAVRAAVRAALDQLLSYGKAERGDKTMLDALIPFTEALEQDDRDLSAAWSAAADIATEHAQATADLTPRIGRARPLAERSIGHPDPGAVSLALVMRTAAP</sequence>